<sequence>MAFEKTRAAIYAQERRDNEIQAREELQTRLVPSPLTDIVEARGDFNLTTKILGVALLQIDPSAHLPQHVLPPEYSTRSREYNQLRRLNENDVRRAIKHKIPAHILQEDFMQQSNFNQTTKVIVAIAKYLDELKAIENTLMKEEQSPACDDSTHNGESAIKAGCIVLQVTMTFTNMAESSSKRSSETSFFQSSPDRVPIILHKRTRDEFESAQVTHFDRLLNLDLKPPPLKAFTEPISMPASTPGAVEVKNNDAQRPWLEQHDKAEWEDQRTDLHPISEIRLLEQAAKRLVAKAKEMLEPVPDDVEYDNETAQPRTIMRKGYLARRADLSPEQMEDLAWIHDLLVDACAVVEGTGESRKIVRKWERSRRDWGKFELLQDELSSKS</sequence>
<reference evidence="1 2" key="1">
    <citation type="submission" date="2023-08" db="EMBL/GenBank/DDBJ databases">
        <title>Black Yeasts Isolated from many extreme environments.</title>
        <authorList>
            <person name="Coleine C."/>
            <person name="Stajich J.E."/>
            <person name="Selbmann L."/>
        </authorList>
    </citation>
    <scope>NUCLEOTIDE SEQUENCE [LARGE SCALE GENOMIC DNA]</scope>
    <source>
        <strain evidence="1 2">CCFEE 5910</strain>
    </source>
</reference>
<organism evidence="1 2">
    <name type="scientific">Lithohypha guttulata</name>
    <dbReference type="NCBI Taxonomy" id="1690604"/>
    <lineage>
        <taxon>Eukaryota</taxon>
        <taxon>Fungi</taxon>
        <taxon>Dikarya</taxon>
        <taxon>Ascomycota</taxon>
        <taxon>Pezizomycotina</taxon>
        <taxon>Eurotiomycetes</taxon>
        <taxon>Chaetothyriomycetidae</taxon>
        <taxon>Chaetothyriales</taxon>
        <taxon>Trichomeriaceae</taxon>
        <taxon>Lithohypha</taxon>
    </lineage>
</organism>
<accession>A0AAN7YK93</accession>
<evidence type="ECO:0000313" key="1">
    <source>
        <dbReference type="EMBL" id="KAK5090166.1"/>
    </source>
</evidence>
<protein>
    <submittedName>
        <fullName evidence="1">Uncharacterized protein</fullName>
    </submittedName>
</protein>
<name>A0AAN7YK93_9EURO</name>
<gene>
    <name evidence="1" type="ORF">LTR05_000336</name>
</gene>
<dbReference type="Proteomes" id="UP001309876">
    <property type="component" value="Unassembled WGS sequence"/>
</dbReference>
<proteinExistence type="predicted"/>
<keyword evidence="2" id="KW-1185">Reference proteome</keyword>
<dbReference type="EMBL" id="JAVRRJ010000001">
    <property type="protein sequence ID" value="KAK5090166.1"/>
    <property type="molecule type" value="Genomic_DNA"/>
</dbReference>
<dbReference type="AlphaFoldDB" id="A0AAN7YK93"/>
<evidence type="ECO:0000313" key="2">
    <source>
        <dbReference type="Proteomes" id="UP001309876"/>
    </source>
</evidence>
<comment type="caution">
    <text evidence="1">The sequence shown here is derived from an EMBL/GenBank/DDBJ whole genome shotgun (WGS) entry which is preliminary data.</text>
</comment>